<keyword evidence="2" id="KW-0812">Transmembrane</keyword>
<dbReference type="Proteomes" id="UP000590647">
    <property type="component" value="Unassembled WGS sequence"/>
</dbReference>
<dbReference type="NCBIfam" id="NF038134">
    <property type="entry name" value="choice_anch_M"/>
    <property type="match status" value="1"/>
</dbReference>
<keyword evidence="3" id="KW-0732">Signal</keyword>
<feature type="region of interest" description="Disordered" evidence="1">
    <location>
        <begin position="433"/>
        <end position="500"/>
    </location>
</feature>
<evidence type="ECO:0000256" key="3">
    <source>
        <dbReference type="SAM" id="SignalP"/>
    </source>
</evidence>
<protein>
    <submittedName>
        <fullName evidence="4">Putative ABC transporter-associated repeat protein</fullName>
    </submittedName>
</protein>
<dbReference type="RefSeq" id="WP_184981448.1">
    <property type="nucleotide sequence ID" value="NZ_JACHNE010000001.1"/>
</dbReference>
<keyword evidence="2" id="KW-1133">Transmembrane helix</keyword>
<feature type="region of interest" description="Disordered" evidence="1">
    <location>
        <begin position="195"/>
        <end position="247"/>
    </location>
</feature>
<dbReference type="InterPro" id="IPR022395">
    <property type="entry name" value="CHP03773_ABC_transptr-like"/>
</dbReference>
<feature type="compositionally biased region" description="Low complexity" evidence="1">
    <location>
        <begin position="485"/>
        <end position="500"/>
    </location>
</feature>
<evidence type="ECO:0000256" key="2">
    <source>
        <dbReference type="SAM" id="Phobius"/>
    </source>
</evidence>
<keyword evidence="5" id="KW-1185">Reference proteome</keyword>
<evidence type="ECO:0000256" key="1">
    <source>
        <dbReference type="SAM" id="MobiDB-lite"/>
    </source>
</evidence>
<dbReference type="NCBIfam" id="TIGR03773">
    <property type="entry name" value="anch_rpt_wall"/>
    <property type="match status" value="1"/>
</dbReference>
<reference evidence="4 5" key="1">
    <citation type="submission" date="2020-08" db="EMBL/GenBank/DDBJ databases">
        <title>Sequencing the genomes of 1000 actinobacteria strains.</title>
        <authorList>
            <person name="Klenk H.-P."/>
        </authorList>
    </citation>
    <scope>NUCLEOTIDE SEQUENCE [LARGE SCALE GENOMIC DNA]</scope>
    <source>
        <strain evidence="4 5">DSM 40084</strain>
    </source>
</reference>
<feature type="compositionally biased region" description="Low complexity" evidence="1">
    <location>
        <begin position="217"/>
        <end position="246"/>
    </location>
</feature>
<feature type="signal peptide" evidence="3">
    <location>
        <begin position="1"/>
        <end position="27"/>
    </location>
</feature>
<gene>
    <name evidence="4" type="ORF">HDA41_001265</name>
</gene>
<keyword evidence="2" id="KW-0472">Membrane</keyword>
<comment type="caution">
    <text evidence="4">The sequence shown here is derived from an EMBL/GenBank/DDBJ whole genome shotgun (WGS) entry which is preliminary data.</text>
</comment>
<organism evidence="4 5">
    <name type="scientific">Streptomyces caelestis</name>
    <dbReference type="NCBI Taxonomy" id="36816"/>
    <lineage>
        <taxon>Bacteria</taxon>
        <taxon>Bacillati</taxon>
        <taxon>Actinomycetota</taxon>
        <taxon>Actinomycetes</taxon>
        <taxon>Kitasatosporales</taxon>
        <taxon>Streptomycetaceae</taxon>
        <taxon>Streptomyces</taxon>
    </lineage>
</organism>
<dbReference type="InterPro" id="IPR022435">
    <property type="entry name" value="Surface-anchored_actinobac"/>
</dbReference>
<feature type="compositionally biased region" description="Low complexity" evidence="1">
    <location>
        <begin position="455"/>
        <end position="475"/>
    </location>
</feature>
<evidence type="ECO:0000313" key="5">
    <source>
        <dbReference type="Proteomes" id="UP000590647"/>
    </source>
</evidence>
<feature type="transmembrane region" description="Helical" evidence="2">
    <location>
        <begin position="505"/>
        <end position="525"/>
    </location>
</feature>
<sequence length="533" mass="53613">MTGTAGRRQRIAAAVALAAIGAMALGAAPEPGATTAAGQIVQGGQRAALDAQDRPVEVDDTHRTALPNDETYRFLGEPGAVIWELADAPWDTTWKAADAVRRSLTGVEGPGALVGYDLNGDGEPVVRFDSGHDLPDGHDLPAGTGGEGTRWVFAAPGTYTLTLATETGSADGEQPSSSGETYTVLVGDEAIERATQEPATDAEAPRETPSADSAGNPETAEPPATAPEAGARKPAVAAAPADAADATVVSTKKTLDEGHIDLAARVVDRKLQIHIKDGTIAGKTTWREPSSVVLHVKPAAKKTIPASDDFAFLGKEGDPVWLLDQVQQDGLLWPGWSTDNIAAGATRGGVDFALTKVAGPGSYALYNYDGLSGATVLFNSGDGVPDSFTVPANSHAHGGWAFSKEGVYRLTFRMSGTLANGTKVSDTETVTFAVGDTDPGTVAPGDGSGKGSPGTSGSPDTGSDTSGSGSTAGSDSGSGSGSTGGTSTDGSGDGSMASTGAGQTLLLGTAAAALTTLGAASVLAARRRRTARG</sequence>
<dbReference type="AlphaFoldDB" id="A0A7W9LRD5"/>
<dbReference type="EMBL" id="JACHNE010000001">
    <property type="protein sequence ID" value="MBB5793301.1"/>
    <property type="molecule type" value="Genomic_DNA"/>
</dbReference>
<dbReference type="PROSITE" id="PS51318">
    <property type="entry name" value="TAT"/>
    <property type="match status" value="1"/>
</dbReference>
<dbReference type="NCBIfam" id="TIGR03769">
    <property type="entry name" value="P_ac_wall_RPT"/>
    <property type="match status" value="1"/>
</dbReference>
<feature type="chain" id="PRO_5030544365" evidence="3">
    <location>
        <begin position="28"/>
        <end position="533"/>
    </location>
</feature>
<dbReference type="InterPro" id="IPR006311">
    <property type="entry name" value="TAT_signal"/>
</dbReference>
<proteinExistence type="predicted"/>
<evidence type="ECO:0000313" key="4">
    <source>
        <dbReference type="EMBL" id="MBB5793301.1"/>
    </source>
</evidence>
<name>A0A7W9LRD5_9ACTN</name>
<accession>A0A7W9LRD5</accession>